<dbReference type="PANTHER" id="PTHR30269">
    <property type="entry name" value="TRANSMEMBRANE PROTEIN YFCA"/>
    <property type="match status" value="1"/>
</dbReference>
<accession>A0A318E2D1</accession>
<evidence type="ECO:0000313" key="10">
    <source>
        <dbReference type="EMBL" id="PXV64882.1"/>
    </source>
</evidence>
<comment type="caution">
    <text evidence="10">The sequence shown here is derived from an EMBL/GenBank/DDBJ whole genome shotgun (WGS) entry which is preliminary data.</text>
</comment>
<dbReference type="Proteomes" id="UP000248330">
    <property type="component" value="Unassembled WGS sequence"/>
</dbReference>
<keyword evidence="7 8" id="KW-0472">Membrane</keyword>
<dbReference type="InterPro" id="IPR052017">
    <property type="entry name" value="TSUP"/>
</dbReference>
<keyword evidence="4 8" id="KW-1003">Cell membrane</keyword>
<evidence type="ECO:0000256" key="2">
    <source>
        <dbReference type="ARBA" id="ARBA00009142"/>
    </source>
</evidence>
<feature type="chain" id="PRO_5016268158" description="Probable membrane transporter protein" evidence="9">
    <location>
        <begin position="23"/>
        <end position="243"/>
    </location>
</feature>
<comment type="subcellular location">
    <subcellularLocation>
        <location evidence="1 8">Cell membrane</location>
        <topology evidence="1 8">Multi-pass membrane protein</topology>
    </subcellularLocation>
</comment>
<feature type="transmembrane region" description="Helical" evidence="8">
    <location>
        <begin position="166"/>
        <end position="187"/>
    </location>
</feature>
<dbReference type="InterPro" id="IPR002781">
    <property type="entry name" value="TM_pro_TauE-like"/>
</dbReference>
<dbReference type="AlphaFoldDB" id="A0A318E2D1"/>
<keyword evidence="11" id="KW-1185">Reference proteome</keyword>
<gene>
    <name evidence="10" type="ORF">C8D93_11154</name>
</gene>
<keyword evidence="5 8" id="KW-0812">Transmembrane</keyword>
<feature type="transmembrane region" description="Helical" evidence="8">
    <location>
        <begin position="193"/>
        <end position="213"/>
    </location>
</feature>
<evidence type="ECO:0000256" key="7">
    <source>
        <dbReference type="ARBA" id="ARBA00023136"/>
    </source>
</evidence>
<evidence type="ECO:0000256" key="8">
    <source>
        <dbReference type="RuleBase" id="RU363041"/>
    </source>
</evidence>
<evidence type="ECO:0000256" key="1">
    <source>
        <dbReference type="ARBA" id="ARBA00004651"/>
    </source>
</evidence>
<comment type="similarity">
    <text evidence="2 8">Belongs to the 4-toluene sulfonate uptake permease (TSUP) (TC 2.A.102) family.</text>
</comment>
<dbReference type="Pfam" id="PF01925">
    <property type="entry name" value="TauE"/>
    <property type="match status" value="1"/>
</dbReference>
<evidence type="ECO:0000313" key="11">
    <source>
        <dbReference type="Proteomes" id="UP000248330"/>
    </source>
</evidence>
<feature type="transmembrane region" description="Helical" evidence="8">
    <location>
        <begin position="75"/>
        <end position="94"/>
    </location>
</feature>
<dbReference type="RefSeq" id="WP_110266430.1">
    <property type="nucleotide sequence ID" value="NZ_CAKZQT010000005.1"/>
</dbReference>
<protein>
    <recommendedName>
        <fullName evidence="8">Probable membrane transporter protein</fullName>
    </recommendedName>
</protein>
<evidence type="ECO:0000256" key="3">
    <source>
        <dbReference type="ARBA" id="ARBA00022448"/>
    </source>
</evidence>
<feature type="transmembrane region" description="Helical" evidence="8">
    <location>
        <begin position="225"/>
        <end position="242"/>
    </location>
</feature>
<keyword evidence="6 8" id="KW-1133">Transmembrane helix</keyword>
<keyword evidence="3" id="KW-0813">Transport</keyword>
<keyword evidence="9" id="KW-0732">Signal</keyword>
<dbReference type="OrthoDB" id="7843147at2"/>
<feature type="transmembrane region" description="Helical" evidence="8">
    <location>
        <begin position="32"/>
        <end position="54"/>
    </location>
</feature>
<evidence type="ECO:0000256" key="9">
    <source>
        <dbReference type="SAM" id="SignalP"/>
    </source>
</evidence>
<reference evidence="10 11" key="1">
    <citation type="submission" date="2018-04" db="EMBL/GenBank/DDBJ databases">
        <title>Genomic Encyclopedia of Type Strains, Phase IV (KMG-IV): sequencing the most valuable type-strain genomes for metagenomic binning, comparative biology and taxonomic classification.</title>
        <authorList>
            <person name="Goeker M."/>
        </authorList>
    </citation>
    <scope>NUCLEOTIDE SEQUENCE [LARGE SCALE GENOMIC DNA]</scope>
    <source>
        <strain evidence="10 11">DSM 104150</strain>
    </source>
</reference>
<dbReference type="EMBL" id="QICN01000011">
    <property type="protein sequence ID" value="PXV64882.1"/>
    <property type="molecule type" value="Genomic_DNA"/>
</dbReference>
<evidence type="ECO:0000256" key="6">
    <source>
        <dbReference type="ARBA" id="ARBA00022989"/>
    </source>
</evidence>
<organism evidence="10 11">
    <name type="scientific">Sinimarinibacterium flocculans</name>
    <dbReference type="NCBI Taxonomy" id="985250"/>
    <lineage>
        <taxon>Bacteria</taxon>
        <taxon>Pseudomonadati</taxon>
        <taxon>Pseudomonadota</taxon>
        <taxon>Gammaproteobacteria</taxon>
        <taxon>Nevskiales</taxon>
        <taxon>Nevskiaceae</taxon>
        <taxon>Sinimarinibacterium</taxon>
    </lineage>
</organism>
<proteinExistence type="inferred from homology"/>
<dbReference type="PANTHER" id="PTHR30269:SF37">
    <property type="entry name" value="MEMBRANE TRANSPORTER PROTEIN"/>
    <property type="match status" value="1"/>
</dbReference>
<dbReference type="GO" id="GO:0005886">
    <property type="term" value="C:plasma membrane"/>
    <property type="evidence" value="ECO:0007669"/>
    <property type="project" value="UniProtKB-SubCell"/>
</dbReference>
<evidence type="ECO:0000256" key="5">
    <source>
        <dbReference type="ARBA" id="ARBA00022692"/>
    </source>
</evidence>
<sequence length="243" mass="26144">MTLSSLALALVVLLACTTQALAGFGSTVVCMTLAALWLPIPWLLPIIVALNVPFSAWLVWQQRRVIAWPLLRREILPLMVVGAASGALCAPLLMQATMLRPLYGALIIALSVLDLWRLRRARAWHAPGPLRTAMIAGSGFVQGLYASGGPLLAAAMSGSGLNKSGLRATMLVVWLTLNSGLTAWFVATGRFSAGMAQTAAWLLPVSFLGLWIGSRLHDRVDERQFRLAMDLLLLFAGAALLFE</sequence>
<name>A0A318E2D1_9GAMM</name>
<feature type="signal peptide" evidence="9">
    <location>
        <begin position="1"/>
        <end position="22"/>
    </location>
</feature>
<evidence type="ECO:0000256" key="4">
    <source>
        <dbReference type="ARBA" id="ARBA00022475"/>
    </source>
</evidence>